<proteinExistence type="predicted"/>
<keyword evidence="2" id="KW-1185">Reference proteome</keyword>
<accession>A0ACC0TWV5</accession>
<evidence type="ECO:0000313" key="2">
    <source>
        <dbReference type="Proteomes" id="UP001207468"/>
    </source>
</evidence>
<dbReference type="EMBL" id="JAGFNK010000471">
    <property type="protein sequence ID" value="KAI9449799.1"/>
    <property type="molecule type" value="Genomic_DNA"/>
</dbReference>
<reference evidence="1" key="1">
    <citation type="submission" date="2021-03" db="EMBL/GenBank/DDBJ databases">
        <title>Evolutionary priming and transition to the ectomycorrhizal habit in an iconic lineage of mushroom-forming fungi: is preadaptation a requirement?</title>
        <authorList>
            <consortium name="DOE Joint Genome Institute"/>
            <person name="Looney B.P."/>
            <person name="Miyauchi S."/>
            <person name="Morin E."/>
            <person name="Drula E."/>
            <person name="Courty P.E."/>
            <person name="Chicoki N."/>
            <person name="Fauchery L."/>
            <person name="Kohler A."/>
            <person name="Kuo A."/>
            <person name="LaButti K."/>
            <person name="Pangilinan J."/>
            <person name="Lipzen A."/>
            <person name="Riley R."/>
            <person name="Andreopoulos W."/>
            <person name="He G."/>
            <person name="Johnson J."/>
            <person name="Barry K.W."/>
            <person name="Grigoriev I.V."/>
            <person name="Nagy L."/>
            <person name="Hibbett D."/>
            <person name="Henrissat B."/>
            <person name="Matheny P.B."/>
            <person name="Labbe J."/>
            <person name="Martin A.F."/>
        </authorList>
    </citation>
    <scope>NUCLEOTIDE SEQUENCE</scope>
    <source>
        <strain evidence="1">BPL698</strain>
    </source>
</reference>
<protein>
    <submittedName>
        <fullName evidence="1">Uncharacterized protein</fullName>
    </submittedName>
</protein>
<dbReference type="Proteomes" id="UP001207468">
    <property type="component" value="Unassembled WGS sequence"/>
</dbReference>
<gene>
    <name evidence="1" type="ORF">F5148DRAFT_1153006</name>
</gene>
<sequence length="253" mass="27513">MSPSSAKEQSTKTTMAARVALNTGPAASSPDARKNKYGLTSSPNELTLPPGITPLKVTSISIPVEATREFSSLPSTLIVLYSATDHSFTPPSTQTPPPLSRVRRTRTPKRPRMIPPMSPTANGDSHTSPSQTSESDTITKMQNRLEAITKCTHTKTTNWDSQRDPIDKYTTYDTFPTVHEVHPVATLDNIDVQHAVDWVQCPGGKLLAIPFDNEAQNINAHHMIKSKIFTAATKIMEANNIGISSPTPSKDAQ</sequence>
<comment type="caution">
    <text evidence="1">The sequence shown here is derived from an EMBL/GenBank/DDBJ whole genome shotgun (WGS) entry which is preliminary data.</text>
</comment>
<name>A0ACC0TWV5_9AGAM</name>
<organism evidence="1 2">
    <name type="scientific">Russula earlei</name>
    <dbReference type="NCBI Taxonomy" id="71964"/>
    <lineage>
        <taxon>Eukaryota</taxon>
        <taxon>Fungi</taxon>
        <taxon>Dikarya</taxon>
        <taxon>Basidiomycota</taxon>
        <taxon>Agaricomycotina</taxon>
        <taxon>Agaricomycetes</taxon>
        <taxon>Russulales</taxon>
        <taxon>Russulaceae</taxon>
        <taxon>Russula</taxon>
    </lineage>
</organism>
<evidence type="ECO:0000313" key="1">
    <source>
        <dbReference type="EMBL" id="KAI9449799.1"/>
    </source>
</evidence>